<keyword evidence="3 9" id="KW-0808">Transferase</keyword>
<sequence length="701" mass="76490">MQAWRAALRRSGERRLLLVEADSDLSARYALSLCRSADAVRSLWVGRLSEKGGSGLVSVRPTQAHQWLGRELDLVIWDGRSGNPPDDLAALMGTLAAGAVLVWLMPPLAEWADFDDPDYARTGLADAGRHPFLARMATLLDTHPAVVRLHASGEVTGRLDVDGGDDRFQPTDTPDQSAAIDAILRAGAGRRRRPLVIRADRGRGKSTALGRAAAQLLQDKWTRILVTAPRSEAVDTLFAAAEARWPGARRDGQRLQCDGHSLEFVPADVLLRERPDAGVVLVDEAAGLPAPLLADILTGWPRVVFATTVHGYEGTGRGFDVRFRDALDRLTPQWQTQRLSQPIRWRDGDPFEDLVNRLFLLDAESVTGLSSQAAIRIEPWCPAEADSGTLAQAFGLLTDAHYRTTPADLRQWLDDPHARSWLARSDPDNAVVGVLWATAEGGLAPALAEQVMRGERRARGHLLAQSLACHGGLAEAAMARMARVVRIAVVPELRREGIGQRLLAAARNASREAGFDLLGSSFGATAPLLAFWRGAGFYPLRLGLHRSASSGEYTLQMGQALSAGGMDLLLRLQTRFAEHWPLLLGDAFRSLEPDLALSLGRDWVAAAPLTPMDRAELAAFAGGYRLFELSRLPLMRLSLQAGVSERLARDDDAVLWCRAVLQGWPWSDLQSAGLCRGRRDAEQRLRQLAGKLLEPVDIPPH</sequence>
<comment type="subcellular location">
    <subcellularLocation>
        <location evidence="9">Cytoplasm</location>
    </subcellularLocation>
</comment>
<dbReference type="EMBL" id="SJDL01000016">
    <property type="protein sequence ID" value="TBW55510.1"/>
    <property type="molecule type" value="Genomic_DNA"/>
</dbReference>
<dbReference type="Pfam" id="PF05127">
    <property type="entry name" value="NAT10_TcmA_helicase"/>
    <property type="match status" value="1"/>
</dbReference>
<evidence type="ECO:0000313" key="11">
    <source>
        <dbReference type="EMBL" id="TBW55510.1"/>
    </source>
</evidence>
<dbReference type="PANTHER" id="PTHR10925">
    <property type="entry name" value="N-ACETYLTRANSFERASE 10"/>
    <property type="match status" value="1"/>
</dbReference>
<dbReference type="EC" id="2.3.1.193" evidence="9"/>
<keyword evidence="12" id="KW-1185">Reference proteome</keyword>
<evidence type="ECO:0000256" key="9">
    <source>
        <dbReference type="HAMAP-Rule" id="MF_01886"/>
    </source>
</evidence>
<feature type="domain" description="N-acetyltransferase" evidence="10">
    <location>
        <begin position="375"/>
        <end position="562"/>
    </location>
</feature>
<dbReference type="PROSITE" id="PS51186">
    <property type="entry name" value="GNAT"/>
    <property type="match status" value="1"/>
</dbReference>
<dbReference type="SUPFAM" id="SSF55729">
    <property type="entry name" value="Acyl-CoA N-acyltransferases (Nat)"/>
    <property type="match status" value="1"/>
</dbReference>
<dbReference type="InterPro" id="IPR027417">
    <property type="entry name" value="P-loop_NTPase"/>
</dbReference>
<keyword evidence="4 9" id="KW-0819">tRNA processing</keyword>
<dbReference type="InterPro" id="IPR013562">
    <property type="entry name" value="TmcA/NAT10_N"/>
</dbReference>
<dbReference type="InterPro" id="IPR024914">
    <property type="entry name" value="tRNA_acetyltr_TmcA"/>
</dbReference>
<gene>
    <name evidence="9" type="primary">tmcA</name>
    <name evidence="11" type="ORF">EZI54_11820</name>
</gene>
<comment type="caution">
    <text evidence="11">The sequence shown here is derived from an EMBL/GenBank/DDBJ whole genome shotgun (WGS) entry which is preliminary data.</text>
</comment>
<evidence type="ECO:0000256" key="3">
    <source>
        <dbReference type="ARBA" id="ARBA00022679"/>
    </source>
</evidence>
<dbReference type="Gene3D" id="3.40.50.300">
    <property type="entry name" value="P-loop containing nucleotide triphosphate hydrolases"/>
    <property type="match status" value="1"/>
</dbReference>
<evidence type="ECO:0000256" key="7">
    <source>
        <dbReference type="ARBA" id="ARBA00022884"/>
    </source>
</evidence>
<dbReference type="Pfam" id="PF08351">
    <property type="entry name" value="TmcA_N"/>
    <property type="match status" value="1"/>
</dbReference>
<feature type="binding site" evidence="9">
    <location>
        <position position="344"/>
    </location>
    <ligand>
        <name>ATP</name>
        <dbReference type="ChEBI" id="CHEBI:30616"/>
    </ligand>
</feature>
<keyword evidence="1 9" id="KW-0963">Cytoplasm</keyword>
<dbReference type="Gene3D" id="3.40.50.11040">
    <property type="match status" value="1"/>
</dbReference>
<feature type="binding site" evidence="9">
    <location>
        <begin position="487"/>
        <end position="489"/>
    </location>
    <ligand>
        <name>acetyl-CoA</name>
        <dbReference type="ChEBI" id="CHEBI:57288"/>
    </ligand>
</feature>
<dbReference type="CDD" id="cd04301">
    <property type="entry name" value="NAT_SF"/>
    <property type="match status" value="1"/>
</dbReference>
<dbReference type="Gene3D" id="1.20.120.890">
    <property type="entry name" value="tRNA(Met) cytidine acetyltransferase, tail domain"/>
    <property type="match status" value="1"/>
</dbReference>
<dbReference type="SUPFAM" id="SSF52540">
    <property type="entry name" value="P-loop containing nucleoside triphosphate hydrolases"/>
    <property type="match status" value="1"/>
</dbReference>
<dbReference type="InterPro" id="IPR000182">
    <property type="entry name" value="GNAT_dom"/>
</dbReference>
<name>A0ABY1ZMR3_9GAMM</name>
<keyword evidence="2 9" id="KW-0820">tRNA-binding</keyword>
<dbReference type="InterPro" id="IPR007807">
    <property type="entry name" value="TcmA/NAT10_helicase"/>
</dbReference>
<dbReference type="Proteomes" id="UP000313645">
    <property type="component" value="Unassembled WGS sequence"/>
</dbReference>
<keyword evidence="5 9" id="KW-0547">Nucleotide-binding</keyword>
<dbReference type="InterPro" id="IPR032672">
    <property type="entry name" value="TmcA/NAT10/Kre33"/>
</dbReference>
<keyword evidence="8 9" id="KW-0012">Acyltransferase</keyword>
<dbReference type="InterPro" id="IPR016181">
    <property type="entry name" value="Acyl_CoA_acyltransferase"/>
</dbReference>
<dbReference type="PANTHER" id="PTHR10925:SF5">
    <property type="entry name" value="RNA CYTIDINE ACETYLTRANSFERASE"/>
    <property type="match status" value="1"/>
</dbReference>
<protein>
    <recommendedName>
        <fullName evidence="9">tRNA(Met) cytidine acetyltransferase TmcA</fullName>
        <ecNumber evidence="9">2.3.1.193</ecNumber>
    </recommendedName>
</protein>
<comment type="similarity">
    <text evidence="9">Belongs to the TmcA family.</text>
</comment>
<keyword evidence="7 9" id="KW-0694">RNA-binding</keyword>
<proteinExistence type="inferred from homology"/>
<dbReference type="InterPro" id="IPR038321">
    <property type="entry name" value="TmcA_C_sf"/>
</dbReference>
<comment type="catalytic activity">
    <reaction evidence="9">
        <text>cytidine(34) in elongator tRNA(Met) + acetyl-CoA + ATP + H2O = N(4)-acetylcytidine(34) in elongator tRNA(Met) + ADP + phosphate + CoA + H(+)</text>
        <dbReference type="Rhea" id="RHEA:43788"/>
        <dbReference type="Rhea" id="RHEA-COMP:10693"/>
        <dbReference type="Rhea" id="RHEA-COMP:10694"/>
        <dbReference type="ChEBI" id="CHEBI:15377"/>
        <dbReference type="ChEBI" id="CHEBI:15378"/>
        <dbReference type="ChEBI" id="CHEBI:30616"/>
        <dbReference type="ChEBI" id="CHEBI:43474"/>
        <dbReference type="ChEBI" id="CHEBI:57287"/>
        <dbReference type="ChEBI" id="CHEBI:57288"/>
        <dbReference type="ChEBI" id="CHEBI:74900"/>
        <dbReference type="ChEBI" id="CHEBI:82748"/>
        <dbReference type="ChEBI" id="CHEBI:456216"/>
        <dbReference type="EC" id="2.3.1.193"/>
    </reaction>
</comment>
<evidence type="ECO:0000256" key="8">
    <source>
        <dbReference type="ARBA" id="ARBA00023315"/>
    </source>
</evidence>
<accession>A0ABY1ZMR3</accession>
<organism evidence="11 12">
    <name type="scientific">Marinobacter halodurans</name>
    <dbReference type="NCBI Taxonomy" id="2528979"/>
    <lineage>
        <taxon>Bacteria</taxon>
        <taxon>Pseudomonadati</taxon>
        <taxon>Pseudomonadota</taxon>
        <taxon>Gammaproteobacteria</taxon>
        <taxon>Pseudomonadales</taxon>
        <taxon>Marinobacteraceae</taxon>
        <taxon>Marinobacter</taxon>
    </lineage>
</organism>
<evidence type="ECO:0000256" key="6">
    <source>
        <dbReference type="ARBA" id="ARBA00022840"/>
    </source>
</evidence>
<dbReference type="Gene3D" id="3.40.630.30">
    <property type="match status" value="1"/>
</dbReference>
<evidence type="ECO:0000256" key="1">
    <source>
        <dbReference type="ARBA" id="ARBA00022490"/>
    </source>
</evidence>
<evidence type="ECO:0000313" key="12">
    <source>
        <dbReference type="Proteomes" id="UP000313645"/>
    </source>
</evidence>
<evidence type="ECO:0000256" key="5">
    <source>
        <dbReference type="ARBA" id="ARBA00022741"/>
    </source>
</evidence>
<dbReference type="Pfam" id="PF13718">
    <property type="entry name" value="GNAT_acetyltr_2"/>
    <property type="match status" value="2"/>
</dbReference>
<reference evidence="11 12" key="1">
    <citation type="submission" date="2019-02" db="EMBL/GenBank/DDBJ databases">
        <title>Marinobacter halodurans sp. nov., a marine bacterium isolated from sea tidal flat.</title>
        <authorList>
            <person name="Yoo Y."/>
            <person name="Lee D.W."/>
            <person name="Kim B.S."/>
            <person name="Kim J.-J."/>
        </authorList>
    </citation>
    <scope>NUCLEOTIDE SEQUENCE [LARGE SCALE GENOMIC DNA]</scope>
    <source>
        <strain evidence="11 12">YJ-S3-2</strain>
    </source>
</reference>
<dbReference type="HAMAP" id="MF_01886">
    <property type="entry name" value="tRNA_acetyltr_TmcA"/>
    <property type="match status" value="1"/>
</dbReference>
<feature type="binding site" evidence="9">
    <location>
        <position position="176"/>
    </location>
    <ligand>
        <name>ATP</name>
        <dbReference type="ChEBI" id="CHEBI:30616"/>
    </ligand>
</feature>
<comment type="function">
    <text evidence="9">Catalyzes the formation of N(4)-acetylcytidine (ac(4)C) at the wobble position of tRNA(Met), by using acetyl-CoA as an acetyl donor and ATP (or GTP).</text>
</comment>
<evidence type="ECO:0000256" key="2">
    <source>
        <dbReference type="ARBA" id="ARBA00022555"/>
    </source>
</evidence>
<keyword evidence="6 9" id="KW-0067">ATP-binding</keyword>
<evidence type="ECO:0000259" key="10">
    <source>
        <dbReference type="PROSITE" id="PS51186"/>
    </source>
</evidence>
<comment type="caution">
    <text evidence="9">Lacks conserved residue(s) required for the propagation of feature annotation.</text>
</comment>
<evidence type="ECO:0000256" key="4">
    <source>
        <dbReference type="ARBA" id="ARBA00022694"/>
    </source>
</evidence>